<dbReference type="RefSeq" id="WP_058473009.1">
    <property type="nucleotide sequence ID" value="NZ_CAAAIL010000018.1"/>
</dbReference>
<dbReference type="Proteomes" id="UP000054639">
    <property type="component" value="Unassembled WGS sequence"/>
</dbReference>
<name>A0A378KUC8_9GAMM</name>
<organism evidence="7 9">
    <name type="scientific">Legionella quateirensis</name>
    <dbReference type="NCBI Taxonomy" id="45072"/>
    <lineage>
        <taxon>Bacteria</taxon>
        <taxon>Pseudomonadati</taxon>
        <taxon>Pseudomonadota</taxon>
        <taxon>Gammaproteobacteria</taxon>
        <taxon>Legionellales</taxon>
        <taxon>Legionellaceae</taxon>
        <taxon>Legionella</taxon>
    </lineage>
</organism>
<dbReference type="Pfam" id="PF13505">
    <property type="entry name" value="OMP_b-brl"/>
    <property type="match status" value="1"/>
</dbReference>
<dbReference type="PANTHER" id="PTHR34001:SF3">
    <property type="entry name" value="BLL7405 PROTEIN"/>
    <property type="match status" value="1"/>
</dbReference>
<dbReference type="EMBL" id="LNYR01000006">
    <property type="protein sequence ID" value="KTD52991.1"/>
    <property type="molecule type" value="Genomic_DNA"/>
</dbReference>
<dbReference type="InterPro" id="IPR051692">
    <property type="entry name" value="OMP-like"/>
</dbReference>
<comment type="subcellular location">
    <subcellularLocation>
        <location evidence="1">Membrane</location>
    </subcellularLocation>
</comment>
<feature type="chain" id="PRO_5017028198" evidence="4">
    <location>
        <begin position="24"/>
        <end position="247"/>
    </location>
</feature>
<dbReference type="GO" id="GO:0016020">
    <property type="term" value="C:membrane"/>
    <property type="evidence" value="ECO:0007669"/>
    <property type="project" value="UniProtKB-SubCell"/>
</dbReference>
<evidence type="ECO:0000313" key="9">
    <source>
        <dbReference type="Proteomes" id="UP000254230"/>
    </source>
</evidence>
<reference evidence="6 8" key="1">
    <citation type="submission" date="2015-11" db="EMBL/GenBank/DDBJ databases">
        <title>Genomic analysis of 38 Legionella species identifies large and diverse effector repertoires.</title>
        <authorList>
            <person name="Burstein D."/>
            <person name="Amaro F."/>
            <person name="Zusman T."/>
            <person name="Lifshitz Z."/>
            <person name="Cohen O."/>
            <person name="Gilbert J.A."/>
            <person name="Pupko T."/>
            <person name="Shuman H.A."/>
            <person name="Segal G."/>
        </authorList>
    </citation>
    <scope>NUCLEOTIDE SEQUENCE [LARGE SCALE GENOMIC DNA]</scope>
    <source>
        <strain evidence="6 8">ATCC 49507</strain>
    </source>
</reference>
<evidence type="ECO:0000313" key="7">
    <source>
        <dbReference type="EMBL" id="STY17211.1"/>
    </source>
</evidence>
<evidence type="ECO:0000259" key="5">
    <source>
        <dbReference type="Pfam" id="PF13505"/>
    </source>
</evidence>
<accession>A0A378KUC8</accession>
<gene>
    <name evidence="6" type="ORF">Lqua_0824</name>
    <name evidence="7" type="ORF">NCTC12376_01005</name>
</gene>
<protein>
    <submittedName>
        <fullName evidence="7">Opacity protein and related surface antigens</fullName>
    </submittedName>
</protein>
<proteinExistence type="predicted"/>
<feature type="domain" description="Outer membrane protein beta-barrel" evidence="5">
    <location>
        <begin position="35"/>
        <end position="226"/>
    </location>
</feature>
<evidence type="ECO:0000313" key="8">
    <source>
        <dbReference type="Proteomes" id="UP000054639"/>
    </source>
</evidence>
<dbReference type="PANTHER" id="PTHR34001">
    <property type="entry name" value="BLL7405 PROTEIN"/>
    <property type="match status" value="1"/>
</dbReference>
<keyword evidence="8" id="KW-1185">Reference proteome</keyword>
<evidence type="ECO:0000256" key="2">
    <source>
        <dbReference type="ARBA" id="ARBA00022729"/>
    </source>
</evidence>
<dbReference type="OrthoDB" id="8219848at2"/>
<reference evidence="7 9" key="2">
    <citation type="submission" date="2018-06" db="EMBL/GenBank/DDBJ databases">
        <authorList>
            <consortium name="Pathogen Informatics"/>
            <person name="Doyle S."/>
        </authorList>
    </citation>
    <scope>NUCLEOTIDE SEQUENCE [LARGE SCALE GENOMIC DNA]</scope>
    <source>
        <strain evidence="7 9">NCTC12376</strain>
    </source>
</reference>
<dbReference type="InterPro" id="IPR011250">
    <property type="entry name" value="OMP/PagP_B-barrel"/>
</dbReference>
<keyword evidence="3" id="KW-0472">Membrane</keyword>
<keyword evidence="2 4" id="KW-0732">Signal</keyword>
<dbReference type="SUPFAM" id="SSF56925">
    <property type="entry name" value="OMPA-like"/>
    <property type="match status" value="1"/>
</dbReference>
<evidence type="ECO:0000256" key="1">
    <source>
        <dbReference type="ARBA" id="ARBA00004370"/>
    </source>
</evidence>
<evidence type="ECO:0000256" key="4">
    <source>
        <dbReference type="SAM" id="SignalP"/>
    </source>
</evidence>
<dbReference type="EMBL" id="UGOW01000001">
    <property type="protein sequence ID" value="STY17211.1"/>
    <property type="molecule type" value="Genomic_DNA"/>
</dbReference>
<dbReference type="Gene3D" id="2.40.160.20">
    <property type="match status" value="1"/>
</dbReference>
<evidence type="ECO:0000313" key="6">
    <source>
        <dbReference type="EMBL" id="KTD52991.1"/>
    </source>
</evidence>
<feature type="signal peptide" evidence="4">
    <location>
        <begin position="1"/>
        <end position="23"/>
    </location>
</feature>
<evidence type="ECO:0000256" key="3">
    <source>
        <dbReference type="ARBA" id="ARBA00023136"/>
    </source>
</evidence>
<dbReference type="Proteomes" id="UP000254230">
    <property type="component" value="Unassembled WGS sequence"/>
</dbReference>
<dbReference type="STRING" id="45072.Lqua_0824"/>
<dbReference type="InterPro" id="IPR027385">
    <property type="entry name" value="Beta-barrel_OMP"/>
</dbReference>
<dbReference type="AlphaFoldDB" id="A0A378KUC8"/>
<sequence>MNKYLKLIKGVILVSVLIDLAYANHPSSSNSLLNNWTGFYLGVNEGFVFSNVQLKAQQLGFTNPDGICNTNAEFTTYSPGIQLGFTHQFPNYLVSGIEANLFFNTRKDNTLDCNCPNNPEVSDRFILKNQMHYSIKGRLGPALNWNKNQLLPYVTAGASFANVRLTYTNEGEDYYSKHKNTAGSLIGAGIEWAFMNNWTLRTEYNYVHYGNSINLPIPSIYGLIDTDGNARINQNTNNIMIAVSYWI</sequence>